<organism evidence="1 2">
    <name type="scientific">Paracoccus versutus</name>
    <name type="common">Thiobacillus versutus</name>
    <dbReference type="NCBI Taxonomy" id="34007"/>
    <lineage>
        <taxon>Bacteria</taxon>
        <taxon>Pseudomonadati</taxon>
        <taxon>Pseudomonadota</taxon>
        <taxon>Alphaproteobacteria</taxon>
        <taxon>Rhodobacterales</taxon>
        <taxon>Paracoccaceae</taxon>
        <taxon>Paracoccus</taxon>
    </lineage>
</organism>
<accession>A0A3D9XT04</accession>
<dbReference type="InterPro" id="IPR009003">
    <property type="entry name" value="Peptidase_S1_PA"/>
</dbReference>
<reference evidence="1 2" key="1">
    <citation type="submission" date="2018-08" db="EMBL/GenBank/DDBJ databases">
        <title>Genomic Encyclopedia of Archaeal and Bacterial Type Strains, Phase II (KMG-II): from individual species to whole genera.</title>
        <authorList>
            <person name="Goeker M."/>
        </authorList>
    </citation>
    <scope>NUCLEOTIDE SEQUENCE [LARGE SCALE GENOMIC DNA]</scope>
    <source>
        <strain evidence="1 2">DSM 17099</strain>
    </source>
</reference>
<comment type="caution">
    <text evidence="1">The sequence shown here is derived from an EMBL/GenBank/DDBJ whole genome shotgun (WGS) entry which is preliminary data.</text>
</comment>
<sequence>MSSVARILTAEIAANFQRLVQPSTIAIYASHGSRPDTPVQVGTGFLVKHQSRPVLITAKHVLRGHGFNDDPAEKAVHINGRWVYVGDGARTLVEPMGRDLSVMFMDEFSLDRCLDAPNSVPIGSAMISMGGYLCRDFKRSGNTLRPAPRVYTNVAAPAAPGMIGLRHLKRRNVNTSTGVSAVSPTPRGLSGGPMVDSLALLKGTVVLSGVLTEMSNGSARGEDVGIITQAIAAL</sequence>
<dbReference type="RefSeq" id="WP_147304498.1">
    <property type="nucleotide sequence ID" value="NZ_CP038196.1"/>
</dbReference>
<dbReference type="SUPFAM" id="SSF50494">
    <property type="entry name" value="Trypsin-like serine proteases"/>
    <property type="match status" value="1"/>
</dbReference>
<dbReference type="AlphaFoldDB" id="A0A3D9XT04"/>
<evidence type="ECO:0008006" key="3">
    <source>
        <dbReference type="Google" id="ProtNLM"/>
    </source>
</evidence>
<evidence type="ECO:0000313" key="1">
    <source>
        <dbReference type="EMBL" id="REF73584.1"/>
    </source>
</evidence>
<gene>
    <name evidence="1" type="ORF">BDD41_2153</name>
</gene>
<dbReference type="EMBL" id="QTUJ01000001">
    <property type="protein sequence ID" value="REF73584.1"/>
    <property type="molecule type" value="Genomic_DNA"/>
</dbReference>
<evidence type="ECO:0000313" key="2">
    <source>
        <dbReference type="Proteomes" id="UP000256941"/>
    </source>
</evidence>
<proteinExistence type="predicted"/>
<dbReference type="Proteomes" id="UP000256941">
    <property type="component" value="Unassembled WGS sequence"/>
</dbReference>
<protein>
    <recommendedName>
        <fullName evidence="3">Serine protease</fullName>
    </recommendedName>
</protein>
<name>A0A3D9XT04_PARVE</name>